<protein>
    <submittedName>
        <fullName evidence="1">Uncharacterized protein</fullName>
    </submittedName>
</protein>
<reference evidence="1 2" key="1">
    <citation type="submission" date="2018-06" db="EMBL/GenBank/DDBJ databases">
        <authorList>
            <consortium name="Pathogen Informatics"/>
            <person name="Doyle S."/>
        </authorList>
    </citation>
    <scope>NUCLEOTIDE SEQUENCE [LARGE SCALE GENOMIC DNA]</scope>
    <source>
        <strain evidence="1 2">NCTC8261</strain>
    </source>
</reference>
<gene>
    <name evidence="1" type="ORF">NCTC8261_00251</name>
</gene>
<evidence type="ECO:0000313" key="2">
    <source>
        <dbReference type="Proteomes" id="UP000254712"/>
    </source>
</evidence>
<sequence>MQWRKYSQSVHWNAFLRALRKKSRYYLPSHASAIPFFDLLRLFYRFSCSKITQYFVY</sequence>
<dbReference type="AlphaFoldDB" id="A0A379WK60"/>
<dbReference type="EMBL" id="UGXT01000002">
    <property type="protein sequence ID" value="SUH34081.1"/>
    <property type="molecule type" value="Genomic_DNA"/>
</dbReference>
<name>A0A379WK60_SALET</name>
<dbReference type="Proteomes" id="UP000254712">
    <property type="component" value="Unassembled WGS sequence"/>
</dbReference>
<proteinExistence type="predicted"/>
<evidence type="ECO:0000313" key="1">
    <source>
        <dbReference type="EMBL" id="SUH34081.1"/>
    </source>
</evidence>
<organism evidence="1 2">
    <name type="scientific">Salmonella enterica I</name>
    <dbReference type="NCBI Taxonomy" id="59201"/>
    <lineage>
        <taxon>Bacteria</taxon>
        <taxon>Pseudomonadati</taxon>
        <taxon>Pseudomonadota</taxon>
        <taxon>Gammaproteobacteria</taxon>
        <taxon>Enterobacterales</taxon>
        <taxon>Enterobacteriaceae</taxon>
        <taxon>Salmonella</taxon>
    </lineage>
</organism>
<accession>A0A379WK60</accession>